<dbReference type="InterPro" id="IPR011006">
    <property type="entry name" value="CheY-like_superfamily"/>
</dbReference>
<evidence type="ECO:0000259" key="9">
    <source>
        <dbReference type="PROSITE" id="PS51755"/>
    </source>
</evidence>
<dbReference type="PANTHER" id="PTHR48111:SF1">
    <property type="entry name" value="TWO-COMPONENT RESPONSE REGULATOR ORR33"/>
    <property type="match status" value="1"/>
</dbReference>
<organism evidence="10 11">
    <name type="scientific">Campylobacter gastrosuis</name>
    <dbReference type="NCBI Taxonomy" id="2974576"/>
    <lineage>
        <taxon>Bacteria</taxon>
        <taxon>Pseudomonadati</taxon>
        <taxon>Campylobacterota</taxon>
        <taxon>Epsilonproteobacteria</taxon>
        <taxon>Campylobacterales</taxon>
        <taxon>Campylobacteraceae</taxon>
        <taxon>Campylobacter</taxon>
    </lineage>
</organism>
<dbReference type="SUPFAM" id="SSF52172">
    <property type="entry name" value="CheY-like"/>
    <property type="match status" value="1"/>
</dbReference>
<dbReference type="InterPro" id="IPR001789">
    <property type="entry name" value="Sig_transdc_resp-reg_receiver"/>
</dbReference>
<keyword evidence="1 6" id="KW-0597">Phosphoprotein</keyword>
<proteinExistence type="predicted"/>
<dbReference type="EMBL" id="JANURM010000004">
    <property type="protein sequence ID" value="MDL0088838.1"/>
    <property type="molecule type" value="Genomic_DNA"/>
</dbReference>
<dbReference type="PROSITE" id="PS51755">
    <property type="entry name" value="OMPR_PHOB"/>
    <property type="match status" value="1"/>
</dbReference>
<evidence type="ECO:0000256" key="7">
    <source>
        <dbReference type="PROSITE-ProRule" id="PRU01091"/>
    </source>
</evidence>
<feature type="domain" description="Response regulatory" evidence="8">
    <location>
        <begin position="9"/>
        <end position="123"/>
    </location>
</feature>
<dbReference type="Pfam" id="PF00486">
    <property type="entry name" value="Trans_reg_C"/>
    <property type="match status" value="1"/>
</dbReference>
<keyword evidence="5" id="KW-0804">Transcription</keyword>
<dbReference type="Pfam" id="PF00072">
    <property type="entry name" value="Response_reg"/>
    <property type="match status" value="1"/>
</dbReference>
<evidence type="ECO:0000256" key="1">
    <source>
        <dbReference type="ARBA" id="ARBA00022553"/>
    </source>
</evidence>
<gene>
    <name evidence="10" type="ORF">NYG85_05565</name>
</gene>
<dbReference type="SUPFAM" id="SSF46894">
    <property type="entry name" value="C-terminal effector domain of the bipartite response regulators"/>
    <property type="match status" value="1"/>
</dbReference>
<sequence length="226" mass="25286">MSKVLKNLTILIVEDESETRKLMQDVLSDEFSNIITAQNGDEGLKKFKKYNPDMVISDIAMPIMDGLEMTEQIKKISSDTPIIALSAHSEKEKLLRAIDVGVDKYVLKPIDMEEFLATIELVATQKIQSTNDIQLSDGYSFNKTKRVLVKDGVEISLTKKELAFVSLLIKRLGTIVLHDEIKNVVWIGESVSEAAIRTFVKRIRDKVGANFIKNAPGLGYKIEANS</sequence>
<evidence type="ECO:0000313" key="11">
    <source>
        <dbReference type="Proteomes" id="UP001173801"/>
    </source>
</evidence>
<dbReference type="Proteomes" id="UP001173801">
    <property type="component" value="Unassembled WGS sequence"/>
</dbReference>
<feature type="domain" description="OmpR/PhoB-type" evidence="9">
    <location>
        <begin position="130"/>
        <end position="224"/>
    </location>
</feature>
<evidence type="ECO:0000256" key="3">
    <source>
        <dbReference type="ARBA" id="ARBA00023015"/>
    </source>
</evidence>
<keyword evidence="4 7" id="KW-0238">DNA-binding</keyword>
<dbReference type="Gene3D" id="1.10.10.10">
    <property type="entry name" value="Winged helix-like DNA-binding domain superfamily/Winged helix DNA-binding domain"/>
    <property type="match status" value="1"/>
</dbReference>
<comment type="caution">
    <text evidence="10">The sequence shown here is derived from an EMBL/GenBank/DDBJ whole genome shotgun (WGS) entry which is preliminary data.</text>
</comment>
<dbReference type="InterPro" id="IPR039420">
    <property type="entry name" value="WalR-like"/>
</dbReference>
<reference evidence="10" key="1">
    <citation type="submission" date="2022-08" db="EMBL/GenBank/DDBJ databases">
        <authorList>
            <person name="Wang H."/>
        </authorList>
    </citation>
    <scope>NUCLEOTIDE SEQUENCE</scope>
    <source>
        <strain evidence="10">PS10</strain>
    </source>
</reference>
<dbReference type="CDD" id="cd17536">
    <property type="entry name" value="REC_YesN-like"/>
    <property type="match status" value="1"/>
</dbReference>
<dbReference type="SMART" id="SM00448">
    <property type="entry name" value="REC"/>
    <property type="match status" value="1"/>
</dbReference>
<evidence type="ECO:0000256" key="6">
    <source>
        <dbReference type="PROSITE-ProRule" id="PRU00169"/>
    </source>
</evidence>
<dbReference type="InterPro" id="IPR036388">
    <property type="entry name" value="WH-like_DNA-bd_sf"/>
</dbReference>
<evidence type="ECO:0000256" key="4">
    <source>
        <dbReference type="ARBA" id="ARBA00023125"/>
    </source>
</evidence>
<reference evidence="10" key="2">
    <citation type="journal article" date="2023" name="Microorganisms">
        <title>Isolation and Genomic Characteristics of Cat-Borne Campylobacter felis sp. nov. and Sheep-Borne Campylobacter ovis sp. nov.</title>
        <authorList>
            <person name="Wang H."/>
            <person name="Li Y."/>
            <person name="Gu Y."/>
            <person name="Zhou G."/>
            <person name="Chen X."/>
            <person name="Zhang X."/>
            <person name="Shao Z."/>
            <person name="Zhang J."/>
            <person name="Zhang M."/>
        </authorList>
    </citation>
    <scope>NUCLEOTIDE SEQUENCE</scope>
    <source>
        <strain evidence="10">PS10</strain>
    </source>
</reference>
<feature type="DNA-binding region" description="OmpR/PhoB-type" evidence="7">
    <location>
        <begin position="130"/>
        <end position="224"/>
    </location>
</feature>
<protein>
    <submittedName>
        <fullName evidence="10">Response regulator transcription factor</fullName>
    </submittedName>
</protein>
<evidence type="ECO:0000313" key="10">
    <source>
        <dbReference type="EMBL" id="MDL0088838.1"/>
    </source>
</evidence>
<dbReference type="SMART" id="SM00862">
    <property type="entry name" value="Trans_reg_C"/>
    <property type="match status" value="1"/>
</dbReference>
<dbReference type="InterPro" id="IPR001867">
    <property type="entry name" value="OmpR/PhoB-type_DNA-bd"/>
</dbReference>
<dbReference type="PANTHER" id="PTHR48111">
    <property type="entry name" value="REGULATOR OF RPOS"/>
    <property type="match status" value="1"/>
</dbReference>
<keyword evidence="2" id="KW-0902">Two-component regulatory system</keyword>
<evidence type="ECO:0000256" key="2">
    <source>
        <dbReference type="ARBA" id="ARBA00023012"/>
    </source>
</evidence>
<dbReference type="Gene3D" id="3.40.50.2300">
    <property type="match status" value="1"/>
</dbReference>
<keyword evidence="3" id="KW-0805">Transcription regulation</keyword>
<keyword evidence="11" id="KW-1185">Reference proteome</keyword>
<feature type="modified residue" description="4-aspartylphosphate" evidence="6">
    <location>
        <position position="58"/>
    </location>
</feature>
<accession>A0ABT7HQX7</accession>
<dbReference type="RefSeq" id="WP_284937495.1">
    <property type="nucleotide sequence ID" value="NZ_JANURM010000004.1"/>
</dbReference>
<evidence type="ECO:0000256" key="5">
    <source>
        <dbReference type="ARBA" id="ARBA00023163"/>
    </source>
</evidence>
<evidence type="ECO:0000259" key="8">
    <source>
        <dbReference type="PROSITE" id="PS50110"/>
    </source>
</evidence>
<dbReference type="InterPro" id="IPR016032">
    <property type="entry name" value="Sig_transdc_resp-reg_C-effctor"/>
</dbReference>
<dbReference type="PROSITE" id="PS50110">
    <property type="entry name" value="RESPONSE_REGULATORY"/>
    <property type="match status" value="1"/>
</dbReference>
<name>A0ABT7HQX7_9BACT</name>
<dbReference type="CDD" id="cd00383">
    <property type="entry name" value="trans_reg_C"/>
    <property type="match status" value="1"/>
</dbReference>